<dbReference type="InterPro" id="IPR016181">
    <property type="entry name" value="Acyl_CoA_acyltransferase"/>
</dbReference>
<dbReference type="SUPFAM" id="SSF55729">
    <property type="entry name" value="Acyl-CoA N-acyltransferases (Nat)"/>
    <property type="match status" value="1"/>
</dbReference>
<accession>A0ABX6FN53</accession>
<keyword evidence="2" id="KW-1185">Reference proteome</keyword>
<organism evidence="1 2">
    <name type="scientific">Gemella sanguinis</name>
    <dbReference type="NCBI Taxonomy" id="84135"/>
    <lineage>
        <taxon>Bacteria</taxon>
        <taxon>Bacillati</taxon>
        <taxon>Bacillota</taxon>
        <taxon>Bacilli</taxon>
        <taxon>Bacillales</taxon>
        <taxon>Gemellaceae</taxon>
        <taxon>Gemella</taxon>
    </lineage>
</organism>
<name>A0ABX6FN53_9BACL</name>
<protein>
    <submittedName>
        <fullName evidence="1">GNAT family N-acetyltransferase</fullName>
    </submittedName>
</protein>
<dbReference type="Gene3D" id="3.40.630.30">
    <property type="match status" value="1"/>
</dbReference>
<dbReference type="Proteomes" id="UP000427636">
    <property type="component" value="Chromosome"/>
</dbReference>
<dbReference type="EMBL" id="CP046313">
    <property type="protein sequence ID" value="QGS07717.1"/>
    <property type="molecule type" value="Genomic_DNA"/>
</dbReference>
<reference evidence="1 2" key="1">
    <citation type="submission" date="2019-11" db="EMBL/GenBank/DDBJ databases">
        <title>FDA dAtabase for Regulatory Grade micrObial Sequences (FDA-ARGOS): Supporting development and validation of Infectious Disease Dx tests.</title>
        <authorList>
            <person name="Turner S."/>
            <person name="Byrd R."/>
            <person name="Tallon L."/>
            <person name="Sadzewicz L."/>
            <person name="Vavikolanu K."/>
            <person name="Mehta A."/>
            <person name="Aluvathingal J."/>
            <person name="Nadendla S."/>
            <person name="Myers T."/>
            <person name="Yan Y."/>
            <person name="Sichtig H."/>
        </authorList>
    </citation>
    <scope>NUCLEOTIDE SEQUENCE [LARGE SCALE GENOMIC DNA]</scope>
    <source>
        <strain evidence="1 2">FDAARGOS_742</strain>
    </source>
</reference>
<evidence type="ECO:0000313" key="1">
    <source>
        <dbReference type="EMBL" id="QGS07717.1"/>
    </source>
</evidence>
<proteinExistence type="predicted"/>
<evidence type="ECO:0000313" key="2">
    <source>
        <dbReference type="Proteomes" id="UP000427636"/>
    </source>
</evidence>
<gene>
    <name evidence="1" type="ORF">FOC50_05390</name>
</gene>
<sequence length="206" mass="24383">MIKYRKANINEIDTLANICKEAFIDYPLFALLKSNIYKNKNYADYLLALYKLLIKLYIKFGICIVVEKDKIPVGIALLHTKDISLFKYIIHGGISLLKYVSIYNILSFFVFNDKTTEYLRKETDLDWYLMILAISPKYQGQNVGSEFLNYIDTFVMDNNGKSLSFVTNIKKNKHFYSKNKYENVNYKELDFRGKKIDNWSFRKIYK</sequence>